<dbReference type="AlphaFoldDB" id="A0A2R6VXW3"/>
<protein>
    <submittedName>
        <fullName evidence="1">Uncharacterized protein</fullName>
    </submittedName>
</protein>
<evidence type="ECO:0000313" key="1">
    <source>
        <dbReference type="EMBL" id="PTQ26449.1"/>
    </source>
</evidence>
<dbReference type="EMBL" id="KZ773939">
    <property type="protein sequence ID" value="PTQ26449.1"/>
    <property type="molecule type" value="Genomic_DNA"/>
</dbReference>
<name>A0A2R6VXW3_MARPO</name>
<dbReference type="Proteomes" id="UP000244005">
    <property type="component" value="Unassembled WGS sequence"/>
</dbReference>
<evidence type="ECO:0000313" key="2">
    <source>
        <dbReference type="Proteomes" id="UP000244005"/>
    </source>
</evidence>
<organism evidence="1 2">
    <name type="scientific">Marchantia polymorpha</name>
    <name type="common">Common liverwort</name>
    <name type="synonym">Marchantia aquatica</name>
    <dbReference type="NCBI Taxonomy" id="3197"/>
    <lineage>
        <taxon>Eukaryota</taxon>
        <taxon>Viridiplantae</taxon>
        <taxon>Streptophyta</taxon>
        <taxon>Embryophyta</taxon>
        <taxon>Marchantiophyta</taxon>
        <taxon>Marchantiopsida</taxon>
        <taxon>Marchantiidae</taxon>
        <taxon>Marchantiales</taxon>
        <taxon>Marchantiaceae</taxon>
        <taxon>Marchantia</taxon>
    </lineage>
</organism>
<sequence length="92" mass="10414">MIFGDERRTALAEHRDTFIAETSRGPAESCMHLFAWSEISNPSSMVNYVCSHLQHQRGMKGIYVTARLVISRPGENHLLSDVSFKHLQVLSL</sequence>
<gene>
    <name evidence="1" type="ORF">MARPO_1620s0001</name>
</gene>
<proteinExistence type="predicted"/>
<accession>A0A2R6VXW3</accession>
<reference evidence="2" key="1">
    <citation type="journal article" date="2017" name="Cell">
        <title>Insights into land plant evolution garnered from the Marchantia polymorpha genome.</title>
        <authorList>
            <person name="Bowman J.L."/>
            <person name="Kohchi T."/>
            <person name="Yamato K.T."/>
            <person name="Jenkins J."/>
            <person name="Shu S."/>
            <person name="Ishizaki K."/>
            <person name="Yamaoka S."/>
            <person name="Nishihama R."/>
            <person name="Nakamura Y."/>
            <person name="Berger F."/>
            <person name="Adam C."/>
            <person name="Aki S.S."/>
            <person name="Althoff F."/>
            <person name="Araki T."/>
            <person name="Arteaga-Vazquez M.A."/>
            <person name="Balasubrmanian S."/>
            <person name="Barry K."/>
            <person name="Bauer D."/>
            <person name="Boehm C.R."/>
            <person name="Briginshaw L."/>
            <person name="Caballero-Perez J."/>
            <person name="Catarino B."/>
            <person name="Chen F."/>
            <person name="Chiyoda S."/>
            <person name="Chovatia M."/>
            <person name="Davies K.M."/>
            <person name="Delmans M."/>
            <person name="Demura T."/>
            <person name="Dierschke T."/>
            <person name="Dolan L."/>
            <person name="Dorantes-Acosta A.E."/>
            <person name="Eklund D.M."/>
            <person name="Florent S.N."/>
            <person name="Flores-Sandoval E."/>
            <person name="Fujiyama A."/>
            <person name="Fukuzawa H."/>
            <person name="Galik B."/>
            <person name="Grimanelli D."/>
            <person name="Grimwood J."/>
            <person name="Grossniklaus U."/>
            <person name="Hamada T."/>
            <person name="Haseloff J."/>
            <person name="Hetherington A.J."/>
            <person name="Higo A."/>
            <person name="Hirakawa Y."/>
            <person name="Hundley H.N."/>
            <person name="Ikeda Y."/>
            <person name="Inoue K."/>
            <person name="Inoue S.I."/>
            <person name="Ishida S."/>
            <person name="Jia Q."/>
            <person name="Kakita M."/>
            <person name="Kanazawa T."/>
            <person name="Kawai Y."/>
            <person name="Kawashima T."/>
            <person name="Kennedy M."/>
            <person name="Kinose K."/>
            <person name="Kinoshita T."/>
            <person name="Kohara Y."/>
            <person name="Koide E."/>
            <person name="Komatsu K."/>
            <person name="Kopischke S."/>
            <person name="Kubo M."/>
            <person name="Kyozuka J."/>
            <person name="Lagercrantz U."/>
            <person name="Lin S.S."/>
            <person name="Lindquist E."/>
            <person name="Lipzen A.M."/>
            <person name="Lu C.W."/>
            <person name="De Luna E."/>
            <person name="Martienssen R.A."/>
            <person name="Minamino N."/>
            <person name="Mizutani M."/>
            <person name="Mizutani M."/>
            <person name="Mochizuki N."/>
            <person name="Monte I."/>
            <person name="Mosher R."/>
            <person name="Nagasaki H."/>
            <person name="Nakagami H."/>
            <person name="Naramoto S."/>
            <person name="Nishitani K."/>
            <person name="Ohtani M."/>
            <person name="Okamoto T."/>
            <person name="Okumura M."/>
            <person name="Phillips J."/>
            <person name="Pollak B."/>
            <person name="Reinders A."/>
            <person name="Rovekamp M."/>
            <person name="Sano R."/>
            <person name="Sawa S."/>
            <person name="Schmid M.W."/>
            <person name="Shirakawa M."/>
            <person name="Solano R."/>
            <person name="Spunde A."/>
            <person name="Suetsugu N."/>
            <person name="Sugano S."/>
            <person name="Sugiyama A."/>
            <person name="Sun R."/>
            <person name="Suzuki Y."/>
            <person name="Takenaka M."/>
            <person name="Takezawa D."/>
            <person name="Tomogane H."/>
            <person name="Tsuzuki M."/>
            <person name="Ueda T."/>
            <person name="Umeda M."/>
            <person name="Ward J.M."/>
            <person name="Watanabe Y."/>
            <person name="Yazaki K."/>
            <person name="Yokoyama R."/>
            <person name="Yoshitake Y."/>
            <person name="Yotsui I."/>
            <person name="Zachgo S."/>
            <person name="Schmutz J."/>
        </authorList>
    </citation>
    <scope>NUCLEOTIDE SEQUENCE [LARGE SCALE GENOMIC DNA]</scope>
    <source>
        <strain evidence="2">Tak-1</strain>
    </source>
</reference>
<dbReference type="Gramene" id="Mp1g12300.1">
    <property type="protein sequence ID" value="Mp1g12300.1.cds1"/>
    <property type="gene ID" value="Mp1g12300"/>
</dbReference>
<keyword evidence="2" id="KW-1185">Reference proteome</keyword>